<feature type="transmembrane region" description="Helical" evidence="12">
    <location>
        <begin position="73"/>
        <end position="96"/>
    </location>
</feature>
<geneLocation type="mitochondrion" evidence="13"/>
<evidence type="ECO:0000256" key="4">
    <source>
        <dbReference type="ARBA" id="ARBA00022547"/>
    </source>
</evidence>
<organism evidence="13">
    <name type="scientific">Arisubathynella cheongmiensis</name>
    <dbReference type="NCBI Taxonomy" id="2025387"/>
    <lineage>
        <taxon>Eukaryota</taxon>
        <taxon>Metazoa</taxon>
        <taxon>Ecdysozoa</taxon>
        <taxon>Arthropoda</taxon>
        <taxon>Crustacea</taxon>
        <taxon>Multicrustacea</taxon>
        <taxon>Malacostraca</taxon>
        <taxon>Eumalacostraca</taxon>
        <taxon>Syncarida</taxon>
        <taxon>Bathynellacea</taxon>
        <taxon>Parabathynellidae</taxon>
        <taxon>Arisubathynella</taxon>
    </lineage>
</organism>
<dbReference type="SUPFAM" id="SSF81336">
    <property type="entry name" value="F1F0 ATP synthase subunit A"/>
    <property type="match status" value="1"/>
</dbReference>
<protein>
    <recommendedName>
        <fullName evidence="11">ATP synthase subunit a</fullName>
    </recommendedName>
</protein>
<dbReference type="GO" id="GO:0045259">
    <property type="term" value="C:proton-transporting ATP synthase complex"/>
    <property type="evidence" value="ECO:0007669"/>
    <property type="project" value="UniProtKB-KW"/>
</dbReference>
<evidence type="ECO:0000256" key="1">
    <source>
        <dbReference type="ARBA" id="ARBA00004141"/>
    </source>
</evidence>
<evidence type="ECO:0000256" key="3">
    <source>
        <dbReference type="ARBA" id="ARBA00022448"/>
    </source>
</evidence>
<evidence type="ECO:0000256" key="6">
    <source>
        <dbReference type="ARBA" id="ARBA00022781"/>
    </source>
</evidence>
<dbReference type="GO" id="GO:0046933">
    <property type="term" value="F:proton-transporting ATP synthase activity, rotational mechanism"/>
    <property type="evidence" value="ECO:0007669"/>
    <property type="project" value="TreeGrafter"/>
</dbReference>
<evidence type="ECO:0000256" key="10">
    <source>
        <dbReference type="ARBA" id="ARBA00023310"/>
    </source>
</evidence>
<evidence type="ECO:0000256" key="12">
    <source>
        <dbReference type="SAM" id="Phobius"/>
    </source>
</evidence>
<feature type="transmembrane region" description="Helical" evidence="12">
    <location>
        <begin position="161"/>
        <end position="179"/>
    </location>
</feature>
<gene>
    <name evidence="13" type="primary">atp6</name>
</gene>
<keyword evidence="8" id="KW-0406">Ion transport</keyword>
<feature type="transmembrane region" description="Helical" evidence="12">
    <location>
        <begin position="103"/>
        <end position="123"/>
    </location>
</feature>
<dbReference type="PRINTS" id="PR00123">
    <property type="entry name" value="ATPASEA"/>
</dbReference>
<keyword evidence="6" id="KW-0375">Hydrogen ion transport</keyword>
<evidence type="ECO:0000256" key="9">
    <source>
        <dbReference type="ARBA" id="ARBA00023136"/>
    </source>
</evidence>
<feature type="transmembrane region" description="Helical" evidence="12">
    <location>
        <begin position="191"/>
        <end position="217"/>
    </location>
</feature>
<evidence type="ECO:0000256" key="8">
    <source>
        <dbReference type="ARBA" id="ARBA00023065"/>
    </source>
</evidence>
<keyword evidence="5 12" id="KW-0812">Transmembrane</keyword>
<dbReference type="InterPro" id="IPR000568">
    <property type="entry name" value="ATP_synth_F0_asu"/>
</dbReference>
<keyword evidence="4" id="KW-0138">CF(0)</keyword>
<dbReference type="Pfam" id="PF00119">
    <property type="entry name" value="ATP-synt_A"/>
    <property type="match status" value="1"/>
</dbReference>
<feature type="transmembrane region" description="Helical" evidence="12">
    <location>
        <begin position="129"/>
        <end position="149"/>
    </location>
</feature>
<evidence type="ECO:0000256" key="2">
    <source>
        <dbReference type="ARBA" id="ARBA00006810"/>
    </source>
</evidence>
<dbReference type="AlphaFoldDB" id="A0A7R6D7Q4"/>
<dbReference type="Gene3D" id="1.20.120.220">
    <property type="entry name" value="ATP synthase, F0 complex, subunit A"/>
    <property type="match status" value="1"/>
</dbReference>
<feature type="transmembrane region" description="Helical" evidence="12">
    <location>
        <begin position="20"/>
        <end position="38"/>
    </location>
</feature>
<evidence type="ECO:0000256" key="5">
    <source>
        <dbReference type="ARBA" id="ARBA00022692"/>
    </source>
</evidence>
<keyword evidence="10" id="KW-0066">ATP synthesis</keyword>
<keyword evidence="13" id="KW-0496">Mitochondrion</keyword>
<dbReference type="GO" id="GO:0005743">
    <property type="term" value="C:mitochondrial inner membrane"/>
    <property type="evidence" value="ECO:0007669"/>
    <property type="project" value="UniProtKB-SubCell"/>
</dbReference>
<evidence type="ECO:0000256" key="11">
    <source>
        <dbReference type="RuleBase" id="RU004450"/>
    </source>
</evidence>
<evidence type="ECO:0000313" key="13">
    <source>
        <dbReference type="EMBL" id="ASV72582.1"/>
    </source>
</evidence>
<dbReference type="CDD" id="cd00310">
    <property type="entry name" value="ATP-synt_Fo_a_6"/>
    <property type="match status" value="1"/>
</dbReference>
<proteinExistence type="inferred from homology"/>
<comment type="subcellular location">
    <subcellularLocation>
        <location evidence="1">Membrane</location>
        <topology evidence="1">Multi-pass membrane protein</topology>
    </subcellularLocation>
    <subcellularLocation>
        <location evidence="11">Mitochondrion inner membrane</location>
        <topology evidence="11">Multi-pass membrane protein</topology>
    </subcellularLocation>
</comment>
<dbReference type="NCBIfam" id="TIGR01131">
    <property type="entry name" value="ATP_synt_6_or_A"/>
    <property type="match status" value="1"/>
</dbReference>
<evidence type="ECO:0000256" key="7">
    <source>
        <dbReference type="ARBA" id="ARBA00022989"/>
    </source>
</evidence>
<dbReference type="PANTHER" id="PTHR11410:SF0">
    <property type="entry name" value="ATP SYNTHASE SUBUNIT A"/>
    <property type="match status" value="1"/>
</dbReference>
<dbReference type="EMBL" id="KY310670">
    <property type="protein sequence ID" value="ASV72582.1"/>
    <property type="molecule type" value="Genomic_DNA"/>
</dbReference>
<keyword evidence="3" id="KW-0813">Transport</keyword>
<dbReference type="InterPro" id="IPR045083">
    <property type="entry name" value="ATP_synth_F0_asu_bact/mt"/>
</dbReference>
<comment type="similarity">
    <text evidence="2">Belongs to the ATPase A chain family.</text>
</comment>
<sequence>MMSSMFVSFEPTSMLFYKYNTMFIMNWCSMLLFLCVYPKSMWLNISRLKYMLNKMIFMLVYSFISLLKKNSLSQIVFIGLFMLIFMMNTMGLIPYIFTSTSHLTLNMALAMLMWMSIMLYFMLKNMYTLLMHLIPMSTPLFLSPFMVLIESISMLIRPFTLMIRLTANICAGHLLITLLSNSINTILFTPLIYLIMIMLLILELAVSFIQAYVFYMLSILYMSELK</sequence>
<keyword evidence="7 12" id="KW-1133">Transmembrane helix</keyword>
<keyword evidence="9 12" id="KW-0472">Membrane</keyword>
<dbReference type="PANTHER" id="PTHR11410">
    <property type="entry name" value="ATP SYNTHASE SUBUNIT A"/>
    <property type="match status" value="1"/>
</dbReference>
<accession>A0A7R6D7Q4</accession>
<reference evidence="13" key="1">
    <citation type="submission" date="2016-12" db="EMBL/GenBank/DDBJ databases">
        <title>A first mitochondrial genomes of three bathynellaceans (Malacostraca: Syncarida: Bathynellacea), and their phylogenetic position in Malacostraca.</title>
        <authorList>
            <person name="Song J.-H."/>
            <person name="Cho J.-L."/>
            <person name="Min G.-S."/>
        </authorList>
    </citation>
    <scope>NUCLEOTIDE SEQUENCE</scope>
    <source>
        <strain evidence="13">B</strain>
    </source>
</reference>
<name>A0A7R6D7Q4_9CRUS</name>
<dbReference type="InterPro" id="IPR035908">
    <property type="entry name" value="F0_ATP_A_sf"/>
</dbReference>